<dbReference type="EMBL" id="JAKNSF020000029">
    <property type="protein sequence ID" value="KAK7729303.1"/>
    <property type="molecule type" value="Genomic_DNA"/>
</dbReference>
<reference evidence="1 2" key="1">
    <citation type="submission" date="2024-02" db="EMBL/GenBank/DDBJ databases">
        <title>De novo assembly and annotation of 12 fungi associated with fruit tree decline syndrome in Ontario, Canada.</title>
        <authorList>
            <person name="Sulman M."/>
            <person name="Ellouze W."/>
            <person name="Ilyukhin E."/>
        </authorList>
    </citation>
    <scope>NUCLEOTIDE SEQUENCE [LARGE SCALE GENOMIC DNA]</scope>
    <source>
        <strain evidence="1 2">M169</strain>
    </source>
</reference>
<dbReference type="Proteomes" id="UP001430848">
    <property type="component" value="Unassembled WGS sequence"/>
</dbReference>
<comment type="caution">
    <text evidence="1">The sequence shown here is derived from an EMBL/GenBank/DDBJ whole genome shotgun (WGS) entry which is preliminary data.</text>
</comment>
<protein>
    <submittedName>
        <fullName evidence="1">Uncharacterized protein</fullName>
    </submittedName>
</protein>
<organism evidence="1 2">
    <name type="scientific">Diaporthe eres</name>
    <name type="common">Phomopsis oblonga</name>
    <dbReference type="NCBI Taxonomy" id="83184"/>
    <lineage>
        <taxon>Eukaryota</taxon>
        <taxon>Fungi</taxon>
        <taxon>Dikarya</taxon>
        <taxon>Ascomycota</taxon>
        <taxon>Pezizomycotina</taxon>
        <taxon>Sordariomycetes</taxon>
        <taxon>Sordariomycetidae</taxon>
        <taxon>Diaporthales</taxon>
        <taxon>Diaporthaceae</taxon>
        <taxon>Diaporthe</taxon>
        <taxon>Diaporthe eres species complex</taxon>
    </lineage>
</organism>
<accession>A0ABR1P8M4</accession>
<gene>
    <name evidence="1" type="ORF">SLS63_006176</name>
</gene>
<proteinExistence type="predicted"/>
<keyword evidence="2" id="KW-1185">Reference proteome</keyword>
<sequence>MKVGRGVSMTDAEMRKISRGTGEGTFHDPKVLYNTEIGHVSKELIQQCEIIVKAEARRLGMTCVIIRGDLHNTTRTLDVWTKKLIMVEDPRDPSKQMPLLEPLDDHLTVSFGTVLDDPSTFGTDNIQLQGHVFVNVERHPDATNWTGKRHESGLILSQPPWDMSDDFVKGLAKVTAETHPRRL</sequence>
<evidence type="ECO:0000313" key="2">
    <source>
        <dbReference type="Proteomes" id="UP001430848"/>
    </source>
</evidence>
<evidence type="ECO:0000313" key="1">
    <source>
        <dbReference type="EMBL" id="KAK7729303.1"/>
    </source>
</evidence>
<name>A0ABR1P8M4_DIAER</name>